<keyword evidence="2" id="KW-0472">Membrane</keyword>
<evidence type="ECO:0000256" key="4">
    <source>
        <dbReference type="SAM" id="MobiDB-lite"/>
    </source>
</evidence>
<comment type="caution">
    <text evidence="7">The sequence shown here is derived from an EMBL/GenBank/DDBJ whole genome shotgun (WGS) entry which is preliminary data.</text>
</comment>
<evidence type="ECO:0000256" key="2">
    <source>
        <dbReference type="ARBA" id="ARBA00023136"/>
    </source>
</evidence>
<dbReference type="EMBL" id="RDSM01000001">
    <property type="protein sequence ID" value="RXH58890.1"/>
    <property type="molecule type" value="Genomic_DNA"/>
</dbReference>
<keyword evidence="3" id="KW-0998">Cell outer membrane</keyword>
<proteinExistence type="predicted"/>
<dbReference type="InterPro" id="IPR057601">
    <property type="entry name" value="Oar-like_b-barrel"/>
</dbReference>
<evidence type="ECO:0000259" key="6">
    <source>
        <dbReference type="Pfam" id="PF25183"/>
    </source>
</evidence>
<dbReference type="Proteomes" id="UP000289437">
    <property type="component" value="Unassembled WGS sequence"/>
</dbReference>
<feature type="chain" id="PRO_5020279055" description="TonB-dependent transporter Oar-like beta-barrel domain-containing protein" evidence="5">
    <location>
        <begin position="26"/>
        <end position="1009"/>
    </location>
</feature>
<protein>
    <recommendedName>
        <fullName evidence="6">TonB-dependent transporter Oar-like beta-barrel domain-containing protein</fullName>
    </recommendedName>
</protein>
<dbReference type="Gene3D" id="2.60.40.1120">
    <property type="entry name" value="Carboxypeptidase-like, regulatory domain"/>
    <property type="match status" value="1"/>
</dbReference>
<dbReference type="Pfam" id="PF25183">
    <property type="entry name" value="OMP_b-brl_4"/>
    <property type="match status" value="1"/>
</dbReference>
<dbReference type="GO" id="GO:0009279">
    <property type="term" value="C:cell outer membrane"/>
    <property type="evidence" value="ECO:0007669"/>
    <property type="project" value="UniProtKB-SubCell"/>
</dbReference>
<evidence type="ECO:0000313" key="7">
    <source>
        <dbReference type="EMBL" id="RXH58890.1"/>
    </source>
</evidence>
<feature type="region of interest" description="Disordered" evidence="4">
    <location>
        <begin position="127"/>
        <end position="160"/>
    </location>
</feature>
<evidence type="ECO:0000256" key="3">
    <source>
        <dbReference type="ARBA" id="ARBA00023237"/>
    </source>
</evidence>
<accession>A0A4Q0T840</accession>
<evidence type="ECO:0000313" key="8">
    <source>
        <dbReference type="Proteomes" id="UP000289437"/>
    </source>
</evidence>
<dbReference type="SUPFAM" id="SSF49464">
    <property type="entry name" value="Carboxypeptidase regulatory domain-like"/>
    <property type="match status" value="1"/>
</dbReference>
<dbReference type="Gene3D" id="2.40.170.20">
    <property type="entry name" value="TonB-dependent receptor, beta-barrel domain"/>
    <property type="match status" value="1"/>
</dbReference>
<feature type="signal peptide" evidence="5">
    <location>
        <begin position="1"/>
        <end position="25"/>
    </location>
</feature>
<reference evidence="8" key="2">
    <citation type="submission" date="2019-02" db="EMBL/GenBank/DDBJ databases">
        <title>Granulicella sibirica sp. nov., a psychrotolerant acidobacterium isolated from an organic soil layer in forested tundra, West Siberia.</title>
        <authorList>
            <person name="Oshkin I.Y."/>
            <person name="Kulichevskaya I.S."/>
            <person name="Rijpstra W.I.C."/>
            <person name="Sinninghe Damste J.S."/>
            <person name="Rakitin A.L."/>
            <person name="Ravin N.V."/>
            <person name="Dedysh S.N."/>
        </authorList>
    </citation>
    <scope>NUCLEOTIDE SEQUENCE [LARGE SCALE GENOMIC DNA]</scope>
    <source>
        <strain evidence="8">AF10</strain>
    </source>
</reference>
<keyword evidence="5" id="KW-0732">Signal</keyword>
<gene>
    <name evidence="7" type="ORF">GRAN_2200</name>
</gene>
<reference evidence="7 8" key="1">
    <citation type="submission" date="2018-11" db="EMBL/GenBank/DDBJ databases">
        <authorList>
            <person name="Mardanov A.V."/>
            <person name="Ravin N.V."/>
            <person name="Dedysh S.N."/>
        </authorList>
    </citation>
    <scope>NUCLEOTIDE SEQUENCE [LARGE SCALE GENOMIC DNA]</scope>
    <source>
        <strain evidence="7 8">AF10</strain>
    </source>
</reference>
<sequence length="1009" mass="108210">MAKRRTHLALRLILALAAIAPPAVASEYHGQILFGGLALPGATITATQGTKKLSTVSDSAGNYTFADLPDGPWKIDVEMQLFTPLHADITIAPATSPGKYDLTLLPIDQLLAQTKILKAPVTPLPAAPKAVAKKPDGSPADIPKPAEDTPRPSDGFLVNGSSSNAATTQYALSQAFGNQRPGTKGLYNGGLGLTLGNSTFNARPYSISGIQTDKPSYNLVTGLASIGGPIKIPHILPQGPNFFVAYQWSRINTAATQFGLVPTAAQRTGDLSGVATPIYNPQTGLPFANNQVPVSTQAAALLALYPLPNIPVTSTYNYQIPVLNSSHTDSLESHLDKTLGRKDQLYGTINFQSIRSGSTNLFGFTDRTSTLGLNTSINWSHRFNQRLFTYASYKFSRFRTLTTPNFDNRQNISGEANITGNNQDPANWGPPSLNFSSGISPLTDAQSAFNRNRTDAFSLSAAIYHGHHNITVGGDLRKQEFNYFTQQDPRGTFAFTGAATQGITTGSDLADFLLGTPDTSTIAFGNADKYLRQPVYDLYAADDWRILPILTINAAIRWEYGAPITEIKNRLVNLDVAPGFINVMQVLASDPVGPLTGSNYPTSLLRPDRTNFEPRVGVSWRPIPASTIVVRAGYGVYHDTSVYQSTTLALAQQAPLSTSLSVTNTPTCPLTLANGFTPCSQTTANTFAVDPNFRVGYAQTWQLSVQRDLPAALQLTATYFGAKGSHGPQEFYPNTYALGGTDPCPSCPSGFLYKTSNGSSIRNSGQIQLRRRLRSGFSASMIYTYAHSIDNDAFLGGQGHVTSSAQTEATPDPSASVAQNWRDLNAERSRSSFDQRHLLNLTGQYTSGEGLGGGGLMGGWRGRLLKEWTVVTTIAAGSGLPDNPIYFAAIPGAAAFNIIRPNPTGTPLYIHSGNVHLNAAAFTAPVAGQFGTAGRNSIEGPDSFTLNASLARTFRPSKKIFLDGRIDATNLLNHAVFTAWNTQINSTQFGVPVSANAMRSMQATLRLRF</sequence>
<dbReference type="SUPFAM" id="SSF56935">
    <property type="entry name" value="Porins"/>
    <property type="match status" value="1"/>
</dbReference>
<organism evidence="7 8">
    <name type="scientific">Granulicella sibirica</name>
    <dbReference type="NCBI Taxonomy" id="2479048"/>
    <lineage>
        <taxon>Bacteria</taxon>
        <taxon>Pseudomonadati</taxon>
        <taxon>Acidobacteriota</taxon>
        <taxon>Terriglobia</taxon>
        <taxon>Terriglobales</taxon>
        <taxon>Acidobacteriaceae</taxon>
        <taxon>Granulicella</taxon>
    </lineage>
</organism>
<comment type="subcellular location">
    <subcellularLocation>
        <location evidence="1">Cell outer membrane</location>
    </subcellularLocation>
</comment>
<dbReference type="RefSeq" id="WP_128912804.1">
    <property type="nucleotide sequence ID" value="NZ_RDSM01000001.1"/>
</dbReference>
<dbReference type="Pfam" id="PF13620">
    <property type="entry name" value="CarboxypepD_reg"/>
    <property type="match status" value="1"/>
</dbReference>
<dbReference type="OrthoDB" id="97893at2"/>
<evidence type="ECO:0000256" key="1">
    <source>
        <dbReference type="ARBA" id="ARBA00004442"/>
    </source>
</evidence>
<feature type="domain" description="TonB-dependent transporter Oar-like beta-barrel" evidence="6">
    <location>
        <begin position="196"/>
        <end position="1002"/>
    </location>
</feature>
<name>A0A4Q0T840_9BACT</name>
<evidence type="ECO:0000256" key="5">
    <source>
        <dbReference type="SAM" id="SignalP"/>
    </source>
</evidence>
<dbReference type="InterPro" id="IPR036942">
    <property type="entry name" value="Beta-barrel_TonB_sf"/>
</dbReference>
<dbReference type="AlphaFoldDB" id="A0A4Q0T840"/>
<keyword evidence="8" id="KW-1185">Reference proteome</keyword>
<dbReference type="InterPro" id="IPR008969">
    <property type="entry name" value="CarboxyPept-like_regulatory"/>
</dbReference>